<reference evidence="1 2" key="1">
    <citation type="submission" date="2020-06" db="EMBL/GenBank/DDBJ databases">
        <title>Description of novel acetic acid bacteria.</title>
        <authorList>
            <person name="Sombolestani A."/>
        </authorList>
    </citation>
    <scope>NUCLEOTIDE SEQUENCE [LARGE SCALE GENOMIC DNA]</scope>
    <source>
        <strain evidence="1 2">LMG 26838</strain>
    </source>
</reference>
<evidence type="ECO:0000313" key="2">
    <source>
        <dbReference type="Proteomes" id="UP000565205"/>
    </source>
</evidence>
<evidence type="ECO:0000313" key="1">
    <source>
        <dbReference type="EMBL" id="NVN29309.1"/>
    </source>
</evidence>
<organism evidence="1 2">
    <name type="scientific">Endobacter medicaginis</name>
    <dbReference type="NCBI Taxonomy" id="1181271"/>
    <lineage>
        <taxon>Bacteria</taxon>
        <taxon>Pseudomonadati</taxon>
        <taxon>Pseudomonadota</taxon>
        <taxon>Alphaproteobacteria</taxon>
        <taxon>Acetobacterales</taxon>
        <taxon>Acetobacteraceae</taxon>
        <taxon>Endobacter</taxon>
    </lineage>
</organism>
<sequence length="62" mass="6018">MPSTTSSTLAVVIAIAAVFGLSYSLSGPLIALQLEARGAGPGMVGANAAMHALGVLLVAPVL</sequence>
<proteinExistence type="predicted"/>
<dbReference type="EMBL" id="JABXXQ010000027">
    <property type="protein sequence ID" value="NVN29309.1"/>
    <property type="molecule type" value="Genomic_DNA"/>
</dbReference>
<dbReference type="Proteomes" id="UP000565205">
    <property type="component" value="Unassembled WGS sequence"/>
</dbReference>
<feature type="non-terminal residue" evidence="1">
    <location>
        <position position="62"/>
    </location>
</feature>
<name>A0A850NLH8_9PROT</name>
<dbReference type="AlphaFoldDB" id="A0A850NLH8"/>
<protein>
    <submittedName>
        <fullName evidence="1">MFS transporter</fullName>
    </submittedName>
</protein>
<accession>A0A850NLH8</accession>
<gene>
    <name evidence="1" type="ORF">HUK83_03010</name>
</gene>
<comment type="caution">
    <text evidence="1">The sequence shown here is derived from an EMBL/GenBank/DDBJ whole genome shotgun (WGS) entry which is preliminary data.</text>
</comment>